<organism evidence="2 3">
    <name type="scientific">Salinirubellus salinus</name>
    <dbReference type="NCBI Taxonomy" id="1364945"/>
    <lineage>
        <taxon>Archaea</taxon>
        <taxon>Methanobacteriati</taxon>
        <taxon>Methanobacteriota</taxon>
        <taxon>Stenosarchaea group</taxon>
        <taxon>Halobacteria</taxon>
        <taxon>Halobacteriales</taxon>
        <taxon>Natronomonadaceae</taxon>
        <taxon>Salinirubellus</taxon>
    </lineage>
</organism>
<evidence type="ECO:0000256" key="1">
    <source>
        <dbReference type="SAM" id="MobiDB-lite"/>
    </source>
</evidence>
<dbReference type="KEGG" id="ssai:N0B31_09900"/>
<dbReference type="AlphaFoldDB" id="A0A9E7R8Q2"/>
<name>A0A9E7R8Q2_9EURY</name>
<dbReference type="Proteomes" id="UP001057580">
    <property type="component" value="Chromosome"/>
</dbReference>
<sequence>MPIGPDEWETGRTAAADDSGSAVKDRLHEFLELNRGKAYTADELAKVYAREIAGDAIAGEDPAKNQLDAPDHTTFQRFLGRLSETVFRRSGTVDAALRELEAEGAIESKVVETSDGTRTYYRVRDAE</sequence>
<evidence type="ECO:0000313" key="2">
    <source>
        <dbReference type="EMBL" id="UWM56588.1"/>
    </source>
</evidence>
<dbReference type="GeneID" id="74942736"/>
<evidence type="ECO:0000313" key="3">
    <source>
        <dbReference type="Proteomes" id="UP001057580"/>
    </source>
</evidence>
<feature type="region of interest" description="Disordered" evidence="1">
    <location>
        <begin position="1"/>
        <end position="21"/>
    </location>
</feature>
<dbReference type="RefSeq" id="WP_260643702.1">
    <property type="nucleotide sequence ID" value="NZ_CP104003.1"/>
</dbReference>
<reference evidence="2" key="1">
    <citation type="submission" date="2022-09" db="EMBL/GenBank/DDBJ databases">
        <title>Diverse halophilic archaea isolated from saline environments.</title>
        <authorList>
            <person name="Cui H.-L."/>
        </authorList>
    </citation>
    <scope>NUCLEOTIDE SEQUENCE</scope>
    <source>
        <strain evidence="2">ZS-35-S2</strain>
    </source>
</reference>
<accession>A0A9E7R8Q2</accession>
<protein>
    <submittedName>
        <fullName evidence="2">Uncharacterized protein</fullName>
    </submittedName>
</protein>
<keyword evidence="3" id="KW-1185">Reference proteome</keyword>
<dbReference type="EMBL" id="CP104003">
    <property type="protein sequence ID" value="UWM56588.1"/>
    <property type="molecule type" value="Genomic_DNA"/>
</dbReference>
<proteinExistence type="predicted"/>
<gene>
    <name evidence="2" type="ORF">N0B31_09900</name>
</gene>